<feature type="repeat" description="WD" evidence="4">
    <location>
        <begin position="115"/>
        <end position="159"/>
    </location>
</feature>
<organism evidence="6">
    <name type="scientific">Grosmannia clavigera (strain kw1407 / UAMH 11150)</name>
    <name type="common">Blue stain fungus</name>
    <name type="synonym">Graphiocladiella clavigera</name>
    <dbReference type="NCBI Taxonomy" id="655863"/>
    <lineage>
        <taxon>Eukaryota</taxon>
        <taxon>Fungi</taxon>
        <taxon>Dikarya</taxon>
        <taxon>Ascomycota</taxon>
        <taxon>Pezizomycotina</taxon>
        <taxon>Sordariomycetes</taxon>
        <taxon>Sordariomycetidae</taxon>
        <taxon>Ophiostomatales</taxon>
        <taxon>Ophiostomataceae</taxon>
        <taxon>Leptographium</taxon>
    </lineage>
</organism>
<dbReference type="InterPro" id="IPR015943">
    <property type="entry name" value="WD40/YVTN_repeat-like_dom_sf"/>
</dbReference>
<dbReference type="AlphaFoldDB" id="F0XFR7"/>
<dbReference type="GeneID" id="25973934"/>
<dbReference type="HOGENOM" id="CLU_038526_1_0_1"/>
<dbReference type="InterPro" id="IPR036322">
    <property type="entry name" value="WD40_repeat_dom_sf"/>
</dbReference>
<evidence type="ECO:0000313" key="5">
    <source>
        <dbReference type="EMBL" id="EFX04166.1"/>
    </source>
</evidence>
<proteinExistence type="inferred from homology"/>
<dbReference type="GO" id="GO:0016973">
    <property type="term" value="P:poly(A)+ mRNA export from nucleus"/>
    <property type="evidence" value="ECO:0007669"/>
    <property type="project" value="EnsemblFungi"/>
</dbReference>
<sequence length="358" mass="39884">MSTLFGAAAATTNNTVGDLKNDVIVQNPPEDSITDLTFNSNQADPKNFMAVSSWDKKVRIYEISGSGQSEGRLMYEHSAPVFSCHFAKDGKRVASAGADNQARLCDLETGKNEVVAQHDQPIRKVKFFDVDGGQQMLVTGSWDKTIKYWDLRQQQPVASVQCQERVYALDVRDNLLVVGTADRYINVVNLKDPTKFYKTLQSPLKWQTRVVSCVNDASGFAIGSIEGRCAFQYVEEKDSVSNFSFRCHRDPAQGNVTQVHTVNDIDFHPIHGTFSTVGSDGTFHFWDKDAKHRLKGYPNVGGSITTGQFNKDGSIFAYAISYDWSKGYQGNSPQYPTKIMLHPVTGDECKPRPSVKKR</sequence>
<dbReference type="FunCoup" id="F0XFR7">
    <property type="interactions" value="1117"/>
</dbReference>
<gene>
    <name evidence="5" type="ORF">CMQ_1094</name>
</gene>
<keyword evidence="6" id="KW-1185">Reference proteome</keyword>
<dbReference type="SUPFAM" id="SSF50978">
    <property type="entry name" value="WD40 repeat-like"/>
    <property type="match status" value="1"/>
</dbReference>
<comment type="similarity">
    <text evidence="1">Belongs to the WD repeat rae1 family.</text>
</comment>
<protein>
    <submittedName>
        <fullName evidence="5">Nuclear pore complex protein</fullName>
    </submittedName>
</protein>
<name>F0XFR7_GROCL</name>
<dbReference type="PROSITE" id="PS50294">
    <property type="entry name" value="WD_REPEATS_REGION"/>
    <property type="match status" value="1"/>
</dbReference>
<dbReference type="OrthoDB" id="256303at2759"/>
<dbReference type="Pfam" id="PF00400">
    <property type="entry name" value="WD40"/>
    <property type="match status" value="3"/>
</dbReference>
<dbReference type="eggNOG" id="KOG0647">
    <property type="taxonomic scope" value="Eukaryota"/>
</dbReference>
<dbReference type="STRING" id="655863.F0XFR7"/>
<evidence type="ECO:0000313" key="6">
    <source>
        <dbReference type="Proteomes" id="UP000007796"/>
    </source>
</evidence>
<keyword evidence="3" id="KW-0677">Repeat</keyword>
<evidence type="ECO:0000256" key="3">
    <source>
        <dbReference type="ARBA" id="ARBA00022737"/>
    </source>
</evidence>
<dbReference type="Gene3D" id="2.130.10.10">
    <property type="entry name" value="YVTN repeat-like/Quinoprotein amine dehydrogenase"/>
    <property type="match status" value="1"/>
</dbReference>
<accession>F0XFR7</accession>
<dbReference type="InterPro" id="IPR001680">
    <property type="entry name" value="WD40_rpt"/>
</dbReference>
<dbReference type="EMBL" id="GL629765">
    <property type="protein sequence ID" value="EFX04166.1"/>
    <property type="molecule type" value="Genomic_DNA"/>
</dbReference>
<evidence type="ECO:0000256" key="1">
    <source>
        <dbReference type="ARBA" id="ARBA00007830"/>
    </source>
</evidence>
<dbReference type="InParanoid" id="F0XFR7"/>
<dbReference type="SMART" id="SM00320">
    <property type="entry name" value="WD40"/>
    <property type="match status" value="5"/>
</dbReference>
<evidence type="ECO:0000256" key="4">
    <source>
        <dbReference type="PROSITE-ProRule" id="PRU00221"/>
    </source>
</evidence>
<feature type="repeat" description="WD" evidence="4">
    <location>
        <begin position="74"/>
        <end position="115"/>
    </location>
</feature>
<dbReference type="GO" id="GO:0034399">
    <property type="term" value="C:nuclear periphery"/>
    <property type="evidence" value="ECO:0007669"/>
    <property type="project" value="EnsemblFungi"/>
</dbReference>
<dbReference type="PANTHER" id="PTHR10971">
    <property type="entry name" value="MRNA EXPORT FACTOR AND BUB3"/>
    <property type="match status" value="1"/>
</dbReference>
<keyword evidence="2 4" id="KW-0853">WD repeat</keyword>
<dbReference type="Proteomes" id="UP000007796">
    <property type="component" value="Unassembled WGS sequence"/>
</dbReference>
<evidence type="ECO:0000256" key="2">
    <source>
        <dbReference type="ARBA" id="ARBA00022574"/>
    </source>
</evidence>
<dbReference type="GO" id="GO:0005829">
    <property type="term" value="C:cytosol"/>
    <property type="evidence" value="ECO:0007669"/>
    <property type="project" value="EnsemblFungi"/>
</dbReference>
<reference evidence="5 6" key="1">
    <citation type="journal article" date="2011" name="Proc. Natl. Acad. Sci. U.S.A.">
        <title>Genome and transcriptome analyses of the mountain pine beetle-fungal symbiont Grosmannia clavigera, a lodgepole pine pathogen.</title>
        <authorList>
            <person name="DiGuistini S."/>
            <person name="Wang Y."/>
            <person name="Liao N.Y."/>
            <person name="Taylor G."/>
            <person name="Tanguay P."/>
            <person name="Feau N."/>
            <person name="Henrissat B."/>
            <person name="Chan S.K."/>
            <person name="Hesse-Orce U."/>
            <person name="Alamouti S.M."/>
            <person name="Tsui C.K.M."/>
            <person name="Docking R.T."/>
            <person name="Levasseur A."/>
            <person name="Haridas S."/>
            <person name="Robertson G."/>
            <person name="Birol I."/>
            <person name="Holt R.A."/>
            <person name="Marra M.A."/>
            <person name="Hamelin R.C."/>
            <person name="Hirst M."/>
            <person name="Jones S.J.M."/>
            <person name="Bohlmann J."/>
            <person name="Breuil C."/>
        </authorList>
    </citation>
    <scope>NUCLEOTIDE SEQUENCE [LARGE SCALE GENOMIC DNA]</scope>
    <source>
        <strain evidence="6">kw1407 / UAMH 11150</strain>
    </source>
</reference>
<dbReference type="PROSITE" id="PS50082">
    <property type="entry name" value="WD_REPEATS_2"/>
    <property type="match status" value="2"/>
</dbReference>
<dbReference type="FunFam" id="2.130.10.10:FF:000190">
    <property type="entry name" value="Nuclear pore complex subunit"/>
    <property type="match status" value="1"/>
</dbReference>
<dbReference type="RefSeq" id="XP_014173648.1">
    <property type="nucleotide sequence ID" value="XM_014318173.1"/>
</dbReference>